<evidence type="ECO:0000313" key="3">
    <source>
        <dbReference type="Proteomes" id="UP001174050"/>
    </source>
</evidence>
<comment type="caution">
    <text evidence="2">The sequence shown here is derived from an EMBL/GenBank/DDBJ whole genome shotgun (WGS) entry which is preliminary data.</text>
</comment>
<dbReference type="Proteomes" id="UP001174050">
    <property type="component" value="Unassembled WGS sequence"/>
</dbReference>
<proteinExistence type="predicted"/>
<feature type="transmembrane region" description="Helical" evidence="1">
    <location>
        <begin position="31"/>
        <end position="59"/>
    </location>
</feature>
<dbReference type="RefSeq" id="WP_290111948.1">
    <property type="nucleotide sequence ID" value="NZ_JAUEPL010000015.1"/>
</dbReference>
<keyword evidence="1" id="KW-0472">Membrane</keyword>
<sequence length="82" mass="8763">MTWLPLVIEGCMVISPLLPQRLRWWAMSAGLLFHLSIALMMGMWSFALAMSGGILVLCLPLGSTLQMRTTGSAGGSPCPAGR</sequence>
<gene>
    <name evidence="2" type="ORF">QWM81_12765</name>
</gene>
<evidence type="ECO:0000313" key="2">
    <source>
        <dbReference type="EMBL" id="MDN3294908.1"/>
    </source>
</evidence>
<reference evidence="2" key="1">
    <citation type="submission" date="2023-06" db="EMBL/GenBank/DDBJ databases">
        <title>WGS-Sequencing of Streptomyces ficellus isolate 21 collected from sand in Gara Djebilet Iron Mine in Algeria.</title>
        <authorList>
            <person name="Zegers G.P."/>
            <person name="Gomez A."/>
            <person name="Gueddou A."/>
            <person name="Zahara A.F."/>
            <person name="Worth M."/>
            <person name="Sevigny J.L."/>
            <person name="Tisa L."/>
        </authorList>
    </citation>
    <scope>NUCLEOTIDE SEQUENCE</scope>
    <source>
        <strain evidence="2">AS11</strain>
    </source>
</reference>
<accession>A0ABT7Z631</accession>
<protein>
    <submittedName>
        <fullName evidence="2">Uncharacterized protein</fullName>
    </submittedName>
</protein>
<evidence type="ECO:0000256" key="1">
    <source>
        <dbReference type="SAM" id="Phobius"/>
    </source>
</evidence>
<name>A0ABT7Z631_9ACTN</name>
<keyword evidence="3" id="KW-1185">Reference proteome</keyword>
<keyword evidence="1" id="KW-1133">Transmembrane helix</keyword>
<dbReference type="EMBL" id="JAUEPL010000015">
    <property type="protein sequence ID" value="MDN3294908.1"/>
    <property type="molecule type" value="Genomic_DNA"/>
</dbReference>
<organism evidence="2 3">
    <name type="scientific">Streptomyces ficellus</name>
    <dbReference type="NCBI Taxonomy" id="1977088"/>
    <lineage>
        <taxon>Bacteria</taxon>
        <taxon>Bacillati</taxon>
        <taxon>Actinomycetota</taxon>
        <taxon>Actinomycetes</taxon>
        <taxon>Kitasatosporales</taxon>
        <taxon>Streptomycetaceae</taxon>
        <taxon>Streptomyces</taxon>
    </lineage>
</organism>
<keyword evidence="1" id="KW-0812">Transmembrane</keyword>